<name>M4BFN8_HYAAE</name>
<dbReference type="EnsemblProtists" id="HpaT805108">
    <property type="protein sequence ID" value="HpaP805108"/>
    <property type="gene ID" value="HpaG805108"/>
</dbReference>
<reference evidence="3" key="1">
    <citation type="journal article" date="2010" name="Science">
        <title>Signatures of adaptation to obligate biotrophy in the Hyaloperonospora arabidopsidis genome.</title>
        <authorList>
            <person name="Baxter L."/>
            <person name="Tripathy S."/>
            <person name="Ishaque N."/>
            <person name="Boot N."/>
            <person name="Cabral A."/>
            <person name="Kemen E."/>
            <person name="Thines M."/>
            <person name="Ah-Fong A."/>
            <person name="Anderson R."/>
            <person name="Badejoko W."/>
            <person name="Bittner-Eddy P."/>
            <person name="Boore J.L."/>
            <person name="Chibucos M.C."/>
            <person name="Coates M."/>
            <person name="Dehal P."/>
            <person name="Delehaunty K."/>
            <person name="Dong S."/>
            <person name="Downton P."/>
            <person name="Dumas B."/>
            <person name="Fabro G."/>
            <person name="Fronick C."/>
            <person name="Fuerstenberg S.I."/>
            <person name="Fulton L."/>
            <person name="Gaulin E."/>
            <person name="Govers F."/>
            <person name="Hughes L."/>
            <person name="Humphray S."/>
            <person name="Jiang R.H."/>
            <person name="Judelson H."/>
            <person name="Kamoun S."/>
            <person name="Kyung K."/>
            <person name="Meijer H."/>
            <person name="Minx P."/>
            <person name="Morris P."/>
            <person name="Nelson J."/>
            <person name="Phuntumart V."/>
            <person name="Qutob D."/>
            <person name="Rehmany A."/>
            <person name="Rougon-Cardoso A."/>
            <person name="Ryden P."/>
            <person name="Torto-Alalibo T."/>
            <person name="Studholme D."/>
            <person name="Wang Y."/>
            <person name="Win J."/>
            <person name="Wood J."/>
            <person name="Clifton S.W."/>
            <person name="Rogers J."/>
            <person name="Van den Ackerveken G."/>
            <person name="Jones J.D."/>
            <person name="McDowell J.M."/>
            <person name="Beynon J."/>
            <person name="Tyler B.M."/>
        </authorList>
    </citation>
    <scope>NUCLEOTIDE SEQUENCE [LARGE SCALE GENOMIC DNA]</scope>
    <source>
        <strain evidence="3">Emoy2</strain>
    </source>
</reference>
<dbReference type="Proteomes" id="UP000011713">
    <property type="component" value="Unassembled WGS sequence"/>
</dbReference>
<keyword evidence="1" id="KW-0812">Transmembrane</keyword>
<dbReference type="AlphaFoldDB" id="M4BFN8"/>
<keyword evidence="1" id="KW-0472">Membrane</keyword>
<dbReference type="HOGENOM" id="CLU_2138300_0_0_1"/>
<accession>M4BFN8</accession>
<feature type="transmembrane region" description="Helical" evidence="1">
    <location>
        <begin position="54"/>
        <end position="71"/>
    </location>
</feature>
<evidence type="ECO:0000313" key="2">
    <source>
        <dbReference type="EnsemblProtists" id="HpaP805108"/>
    </source>
</evidence>
<dbReference type="InParanoid" id="M4BFN8"/>
<protein>
    <submittedName>
        <fullName evidence="2">Uncharacterized protein</fullName>
    </submittedName>
</protein>
<evidence type="ECO:0000256" key="1">
    <source>
        <dbReference type="SAM" id="Phobius"/>
    </source>
</evidence>
<dbReference type="EMBL" id="JH598211">
    <property type="status" value="NOT_ANNOTATED_CDS"/>
    <property type="molecule type" value="Genomic_DNA"/>
</dbReference>
<proteinExistence type="predicted"/>
<organism evidence="2 3">
    <name type="scientific">Hyaloperonospora arabidopsidis (strain Emoy2)</name>
    <name type="common">Downy mildew agent</name>
    <name type="synonym">Peronospora arabidopsidis</name>
    <dbReference type="NCBI Taxonomy" id="559515"/>
    <lineage>
        <taxon>Eukaryota</taxon>
        <taxon>Sar</taxon>
        <taxon>Stramenopiles</taxon>
        <taxon>Oomycota</taxon>
        <taxon>Peronosporomycetes</taxon>
        <taxon>Peronosporales</taxon>
        <taxon>Peronosporaceae</taxon>
        <taxon>Hyaloperonospora</taxon>
    </lineage>
</organism>
<dbReference type="eggNOG" id="ENOG502SJ7X">
    <property type="taxonomic scope" value="Eukaryota"/>
</dbReference>
<keyword evidence="1" id="KW-1133">Transmembrane helix</keyword>
<sequence length="113" mass="11902">MLIASGATIEGGAVLDAVFILVLKLGPNEAIPLASVTVFGGVGTVFGASITSWFSTWLFLVALIVYLAYIGKNVLKKARTVGHEEGWRCCSRSGSMSLLGAPSLHSQYPYPLA</sequence>
<reference evidence="2" key="2">
    <citation type="submission" date="2015-06" db="UniProtKB">
        <authorList>
            <consortium name="EnsemblProtists"/>
        </authorList>
    </citation>
    <scope>IDENTIFICATION</scope>
    <source>
        <strain evidence="2">Emoy2</strain>
    </source>
</reference>
<keyword evidence="3" id="KW-1185">Reference proteome</keyword>
<dbReference type="VEuPathDB" id="FungiDB:HpaG805108"/>
<evidence type="ECO:0000313" key="3">
    <source>
        <dbReference type="Proteomes" id="UP000011713"/>
    </source>
</evidence>
<dbReference type="STRING" id="559515.M4BFN8"/>